<accession>A0A6J6ERW5</accession>
<evidence type="ECO:0000313" key="1">
    <source>
        <dbReference type="EMBL" id="CAB4577594.1"/>
    </source>
</evidence>
<name>A0A6J6ERW5_9ZZZZ</name>
<gene>
    <name evidence="1" type="ORF">UFOPK1726_00669</name>
</gene>
<sequence>MSWTNNAQGSVTTQIQVQYSGSLFTTIAVIPASQVSYSYATASSTISYSFQVRNVYPDGSFTPWSNIATTTSGNAQITTEYPNNVYRLNPAKLQMPIGTLMAYAYGRVAVSDRNNNIYLSDIIYGNGFTDTANTQNFTEQTYWAEGGSFTPPANLGLITGMRVMPSLNINVRGQGELVVFCENGSFTLDLSQNRSTWQLSNIQKVSLIGRGCRSPWSICGVNNDVYFRSDDGWAFYNNAQVDFYSALSFRKISREVQPYVNYDTPWLRQFESAMFFDNRIIATVSPFTVSTSPNIGLHRPSRAMIVLDVEQDSKIDPGASLPTKWNGLWEGPQPTQLLTAQINGVQRGFCFSFDGDNINRLYELQNSSVLATGVDDYSQVYGSVPIKSFFITKRFDFTPNAGASKFVRKQLVGGEMWVSNLKEQITASCEFRPDSYACFNPLLDPIKIGLDACSPSVSNCSPIVSQPRYQQIRFPSPDIDKCEIFNQIPIQEGSEFQIKINIEGSCIVDRIRLAIIFNDKIDLPEGYCPESFYNDPEPVNCCPVNDLDYYRIVPLPSSVTSVNG</sequence>
<dbReference type="EMBL" id="CAEZTT010000068">
    <property type="protein sequence ID" value="CAB4577594.1"/>
    <property type="molecule type" value="Genomic_DNA"/>
</dbReference>
<reference evidence="1" key="1">
    <citation type="submission" date="2020-05" db="EMBL/GenBank/DDBJ databases">
        <authorList>
            <person name="Chiriac C."/>
            <person name="Salcher M."/>
            <person name="Ghai R."/>
            <person name="Kavagutti S V."/>
        </authorList>
    </citation>
    <scope>NUCLEOTIDE SEQUENCE</scope>
</reference>
<protein>
    <submittedName>
        <fullName evidence="1">Unannotated protein</fullName>
    </submittedName>
</protein>
<dbReference type="AlphaFoldDB" id="A0A6J6ERW5"/>
<organism evidence="1">
    <name type="scientific">freshwater metagenome</name>
    <dbReference type="NCBI Taxonomy" id="449393"/>
    <lineage>
        <taxon>unclassified sequences</taxon>
        <taxon>metagenomes</taxon>
        <taxon>ecological metagenomes</taxon>
    </lineage>
</organism>
<proteinExistence type="predicted"/>